<feature type="domain" description="DUF4422" evidence="1">
    <location>
        <begin position="21"/>
        <end position="265"/>
    </location>
</feature>
<dbReference type="EMBL" id="MBTA01000002">
    <property type="protein sequence ID" value="RKD19479.1"/>
    <property type="molecule type" value="Genomic_DNA"/>
</dbReference>
<accession>A0A419SAM2</accession>
<reference evidence="2 3" key="1">
    <citation type="submission" date="2016-07" db="EMBL/GenBank/DDBJ databases">
        <title>Genome of Pelobium manganitolerans.</title>
        <authorList>
            <person name="Wu S."/>
            <person name="Wang G."/>
        </authorList>
    </citation>
    <scope>NUCLEOTIDE SEQUENCE [LARGE SCALE GENOMIC DNA]</scope>
    <source>
        <strain evidence="2 3">YS-25</strain>
    </source>
</reference>
<name>A0A419SAM2_9SPHI</name>
<protein>
    <recommendedName>
        <fullName evidence="1">DUF4422 domain-containing protein</fullName>
    </recommendedName>
</protein>
<dbReference type="OrthoDB" id="9798746at2"/>
<evidence type="ECO:0000259" key="1">
    <source>
        <dbReference type="Pfam" id="PF14393"/>
    </source>
</evidence>
<dbReference type="Proteomes" id="UP000283433">
    <property type="component" value="Unassembled WGS sequence"/>
</dbReference>
<dbReference type="AlphaFoldDB" id="A0A419SAM2"/>
<comment type="caution">
    <text evidence="2">The sequence shown here is derived from an EMBL/GenBank/DDBJ whole genome shotgun (WGS) entry which is preliminary data.</text>
</comment>
<dbReference type="InterPro" id="IPR025536">
    <property type="entry name" value="DUF4422"/>
</dbReference>
<gene>
    <name evidence="2" type="ORF">BCY91_12800</name>
</gene>
<proteinExistence type="predicted"/>
<organism evidence="2 3">
    <name type="scientific">Pelobium manganitolerans</name>
    <dbReference type="NCBI Taxonomy" id="1842495"/>
    <lineage>
        <taxon>Bacteria</taxon>
        <taxon>Pseudomonadati</taxon>
        <taxon>Bacteroidota</taxon>
        <taxon>Sphingobacteriia</taxon>
        <taxon>Sphingobacteriales</taxon>
        <taxon>Sphingobacteriaceae</taxon>
        <taxon>Pelobium</taxon>
    </lineage>
</organism>
<dbReference type="Pfam" id="PF14393">
    <property type="entry name" value="DUF4422"/>
    <property type="match status" value="1"/>
</dbReference>
<evidence type="ECO:0000313" key="3">
    <source>
        <dbReference type="Proteomes" id="UP000283433"/>
    </source>
</evidence>
<keyword evidence="3" id="KW-1185">Reference proteome</keyword>
<sequence>MRLYIIFQTKSNLLKTTERGKIFVMYYKAGTILPLEDMYLPLFCGTLPIKDTLGFLKDDTGENISSKNEFYSELTGTFWVWKNTNLPFTGVCHYRRYFTVSPEPWYLKLKYILFHPFKTQVGPNPLIYTKNTKKWIPKILNFDQTRLILDDYDVILPVPRKFRYSIRTHYSKYHDVNDLNILEKIIIKDYPEMADTLQDVLNGNILYGNNMFVMKEARYRDFMQWWFDVLFKFEQSVDLESYKGYQRRILGFIAERTLTLWMIHNNLKIKELQLIYFKKFKKE</sequence>
<evidence type="ECO:0000313" key="2">
    <source>
        <dbReference type="EMBL" id="RKD19479.1"/>
    </source>
</evidence>